<dbReference type="SUPFAM" id="SSF51126">
    <property type="entry name" value="Pectin lyase-like"/>
    <property type="match status" value="1"/>
</dbReference>
<reference evidence="4 5" key="1">
    <citation type="submission" date="2022-08" db="EMBL/GenBank/DDBJ databases">
        <title>Paenibacillus endoradicis sp. nov., Paenibacillus radicibacter sp. nov and Paenibacillus pararadicis sp. nov., three cold-adapted plant growth-promoting bacteria isolated from root of Larix gmelinii in Great Khingan.</title>
        <authorList>
            <person name="Xue H."/>
        </authorList>
    </citation>
    <scope>NUCLEOTIDE SEQUENCE [LARGE SCALE GENOMIC DNA]</scope>
    <source>
        <strain evidence="4 5">N5-1-1-5</strain>
    </source>
</reference>
<gene>
    <name evidence="4" type="ORF">NV381_35520</name>
</gene>
<dbReference type="InterPro" id="IPR001119">
    <property type="entry name" value="SLH_dom"/>
</dbReference>
<accession>A0ABT1YUF4</accession>
<dbReference type="SUPFAM" id="SSF49785">
    <property type="entry name" value="Galactose-binding domain-like"/>
    <property type="match status" value="2"/>
</dbReference>
<name>A0ABT1YUF4_9BACL</name>
<dbReference type="PANTHER" id="PTHR31339">
    <property type="entry name" value="PECTIN LYASE-RELATED"/>
    <property type="match status" value="1"/>
</dbReference>
<evidence type="ECO:0000313" key="5">
    <source>
        <dbReference type="Proteomes" id="UP001300012"/>
    </source>
</evidence>
<keyword evidence="5" id="KW-1185">Reference proteome</keyword>
<dbReference type="Proteomes" id="UP001300012">
    <property type="component" value="Unassembled WGS sequence"/>
</dbReference>
<dbReference type="InterPro" id="IPR012334">
    <property type="entry name" value="Pectin_lyas_fold"/>
</dbReference>
<organism evidence="4 5">
    <name type="scientific">Paenibacillus radicis</name>
    <name type="common">ex Xue et al. 2023</name>
    <dbReference type="NCBI Taxonomy" id="2972489"/>
    <lineage>
        <taxon>Bacteria</taxon>
        <taxon>Bacillati</taxon>
        <taxon>Bacillota</taxon>
        <taxon>Bacilli</taxon>
        <taxon>Bacillales</taxon>
        <taxon>Paenibacillaceae</taxon>
        <taxon>Paenibacillus</taxon>
    </lineage>
</organism>
<dbReference type="InterPro" id="IPR008979">
    <property type="entry name" value="Galactose-bd-like_sf"/>
</dbReference>
<dbReference type="Gene3D" id="2.60.120.260">
    <property type="entry name" value="Galactose-binding domain-like"/>
    <property type="match status" value="2"/>
</dbReference>
<comment type="caution">
    <text evidence="4">The sequence shown here is derived from an EMBL/GenBank/DDBJ whole genome shotgun (WGS) entry which is preliminary data.</text>
</comment>
<dbReference type="Gene3D" id="2.160.20.10">
    <property type="entry name" value="Single-stranded right-handed beta-helix, Pectin lyase-like"/>
    <property type="match status" value="1"/>
</dbReference>
<dbReference type="InterPro" id="IPR005084">
    <property type="entry name" value="CBM6"/>
</dbReference>
<sequence>MNRVLAYPTEGTQSFPDVSSNAWYAKDISRAVAAGIVFGDDKGNFKPEAQISRQEAAVILSRAFDLKAQDKKASDRFTDTSKIASWSKDNVNALLEGGYVSGREDGSFDPLANITRAEFVKMIDSVVGELKHTASTYTGNVNSNLVINTKDVNLKNMTISGDLFITPGVGDGNVSMDNVTVKGRTVVRGGGEHSIVINNSSLAGTLLVIKNDGKVRIVMQGSSDIPHVQLNSGAKLETENKTGKGFGDVQVIGTISANQEIKLDGNFADVSVEVPGVTVQVIDGSVGKIDVKENAVGSNVKVLNGNVSQLNVQSKATIDLSGGTVGNVDIQKSAEGTSVQMASDSAVTNFKIDAPIEVKGTGKIETATINVDGVKIETNPAKVAVADGVKSSVAAAPTPTGGSSRRSSSNPTAISKTAEEVAGTITAIAAPAKDVIALTLPTVPGGFAVAIKTSSDASVIALDGTVAPQAADTTVNLVLEVTRVSDSTKASTASIAVVVPAKSVVQQTAEEVAKAITTIAAPAKDAAALKLPNVPPGFAVAIKTSSDTSVIALDGTVAPQAADITVNLVLEVTRISHNSKANTTSIAVVVPAKSVVQQTADEVAGAITTIAAPAKDTAALTLPTVPAGFTVAIKTSSNTGVIALNGTIVPPTAATTVNLVLEVTRTSDSSKASTASIAVVVPAKSVVQQTAAEVAGAITTIVAPAKDATALTLPVVPPGFTVAIKTSSNTGVIALNGTIVPPTAATTVNLVLEVTRTSDSSKASTASIAVVVPAKSSVVTGDTDIQLKELGYNYVSDISGDVINITSGSTYIYTVDTAEGAGLTTMTVKSVEELLNQITSKTSNPQTYVVKGAGGAKKMSDPIAQGDILTVSAGQASRDYTVNVIQGALRGQMQLINSVITANTQSDVVLNFFAGMRSPAVEVALKVPKGINATMDNTTVNVIGRGKVKLSGLATQSIGRVGAGYRFQQVGTVSIDNNADGSQLITFKGLDLRPANGADLQITFEGVKVAAGSYGFEASYKTAEPEVLTSPWGGVNLSAVNTVSNFNRILDKSLTYKESSDTYTKAKFNWSAAKNAASIKLMQSTDKGVTWTESNAAVSAQSEVVEVANLTPNTEYYFKLAVAGGENNGDSNLAKFYTGKFNAKLMGAKGDGKADETQAINDAIIYLNSLGGGTLLFEGGTFNVRTVHLQSNVYLYVNKDATISALKGGDAPETTYFSDKGYRSGTSATSTGPYKDPENYLTKQDVGHHYFRNSMFFGERLDNIKIIGNGKITGNGNLQTSDGVMDNNPDSRTDKMVTVKLCTNFEFGGLDNGLDLWYEETNSPTTDEPYYIKSINPDGTNEVKQTDISNMLRVDRAGHFAMLATGTDYINTHDFYYDKGSGGGARDVFDYMQSSYVTAKNIYAKGTSDDIVKPGSDSSLGFTRPATDFYVRNIIGDTNCNLFQIGSETVDDIKNAYVDNIYVLAGNKAGFSISTNDGGHIENIYLNYGQTGPIHHKAQMKRTRAPFFISISNRGRVIGGQATRMKFTENGLVRDELLSTNVNIGHVRNVFIKDVNIEEVYQGSQYGDPSKRWKAYGGNPTTKATPIIAGYKVGEGGPTLPDGRNIGYIENLHFENVDVLVKGGNSFADSEISPPELGVGKYNIGDIGEQPSYGFWARHVDGLTFTNVNTKFEVNDDRYAIVLDDVKNATIDNMKMVSGTGNPNVIQLKNASNITLKNSSYFKNTWGNELTSLADLNNVTVASKQTYPNMKVQDPHNTWIQLKVAGHPNLTNLDKATNAITATLGTTVADIITQLESTDETVQTYSVTDSSNAVKNSGMLETGDILVVTAQDGITKKNYSIVVPLEILVEGESQLTSVIKSIPSITTSSSSTNGIYYLQTNAVPIGEWIEFSIPVPSAGTYNVSYQYKTSATGRATVQAYVNGESRGIPVNFNNTTANLFIPVDLGQVTLPAAGSYPVRFVATSAGSIVIDYIKFTKVTVTAPSTNTNIQLATSHPNVTAVDTTNHTITTVSGTTVAQILAQVSSTDSSTQAYTVTDSGNAAKSTGVLVSGDKLVVTASDATTKATYTITVAVSTNTNIQLSSSHPNVTAVDNAAKTVNVTSNSTVADVKSQIVSSDGSTQAYSVTDAGNAAKNSGSLVTGDKLVITAADGAAQVTYTIHVALAVSNNTNVVLNATHPNLKVVNAVSIVIAANTTVADLLAQITSADGSIQNYVVTNSGNTPKLSTDVLAAGDILKVTAADGVASKEYSIALPTTNLQLNAGNTTVIAVNNTDRRIATSGVATAVTTIAGQLKSTDGTTQTYTVTNAAGGAPKTNAVNGDKLVVTAADGTTTATYIIAINASPAGTYAQVKAAGHPHVTTVYNSDRTIITKTGITAANLLAEIESSDALTQAYSVTDAVYASKTGNTLLHTGDLLKVTSQDATANVYYTVYVVDVLFDIDPAGTYTTSNSNTKSTGADDTAGNHDRNSAVSNTHLQVNFSAANQYVEFTINVPANGTYDVIFGSKKSNSGRAAMQLTVDGANVGSVNEIVGTTALQGMYLTNVGSVNLTSGNRTFRFTIGGPASGQSFDFIGLTKTN</sequence>
<dbReference type="CDD" id="cd14670">
    <property type="entry name" value="BslA_like"/>
    <property type="match status" value="1"/>
</dbReference>
<dbReference type="Pfam" id="PF00395">
    <property type="entry name" value="SLH"/>
    <property type="match status" value="2"/>
</dbReference>
<dbReference type="PROSITE" id="PS51175">
    <property type="entry name" value="CBM6"/>
    <property type="match status" value="1"/>
</dbReference>
<feature type="compositionally biased region" description="Low complexity" evidence="1">
    <location>
        <begin position="397"/>
        <end position="409"/>
    </location>
</feature>
<feature type="region of interest" description="Disordered" evidence="1">
    <location>
        <begin position="393"/>
        <end position="413"/>
    </location>
</feature>
<dbReference type="InterPro" id="IPR051801">
    <property type="entry name" value="GH28_Enzymes"/>
</dbReference>
<dbReference type="PANTHER" id="PTHR31339:SF9">
    <property type="entry name" value="PLASMIN AND FIBRONECTIN-BINDING PROTEIN A"/>
    <property type="match status" value="1"/>
</dbReference>
<protein>
    <submittedName>
        <fullName evidence="4">S-layer homology domain-containing protein</fullName>
    </submittedName>
</protein>
<dbReference type="InterPro" id="IPR034650">
    <property type="entry name" value="YuaB-like"/>
</dbReference>
<proteinExistence type="predicted"/>
<evidence type="ECO:0000259" key="3">
    <source>
        <dbReference type="PROSITE" id="PS51272"/>
    </source>
</evidence>
<feature type="domain" description="SLH" evidence="3">
    <location>
        <begin position="11"/>
        <end position="74"/>
    </location>
</feature>
<dbReference type="EMBL" id="JANQBD010000044">
    <property type="protein sequence ID" value="MCR8636500.1"/>
    <property type="molecule type" value="Genomic_DNA"/>
</dbReference>
<dbReference type="InterPro" id="IPR011050">
    <property type="entry name" value="Pectin_lyase_fold/virulence"/>
</dbReference>
<feature type="domain" description="SLH" evidence="3">
    <location>
        <begin position="77"/>
        <end position="137"/>
    </location>
</feature>
<evidence type="ECO:0000256" key="1">
    <source>
        <dbReference type="SAM" id="MobiDB-lite"/>
    </source>
</evidence>
<evidence type="ECO:0000259" key="2">
    <source>
        <dbReference type="PROSITE" id="PS51175"/>
    </source>
</evidence>
<dbReference type="PROSITE" id="PS51272">
    <property type="entry name" value="SLH"/>
    <property type="match status" value="2"/>
</dbReference>
<feature type="domain" description="CBM6" evidence="2">
    <location>
        <begin position="1843"/>
        <end position="1976"/>
    </location>
</feature>
<evidence type="ECO:0000313" key="4">
    <source>
        <dbReference type="EMBL" id="MCR8636500.1"/>
    </source>
</evidence>